<evidence type="ECO:0000256" key="1">
    <source>
        <dbReference type="SAM" id="MobiDB-lite"/>
    </source>
</evidence>
<dbReference type="Proteomes" id="UP001472677">
    <property type="component" value="Unassembled WGS sequence"/>
</dbReference>
<evidence type="ECO:0000313" key="3">
    <source>
        <dbReference type="Proteomes" id="UP001472677"/>
    </source>
</evidence>
<gene>
    <name evidence="2" type="ORF">V6N12_012287</name>
</gene>
<reference evidence="2 3" key="1">
    <citation type="journal article" date="2024" name="G3 (Bethesda)">
        <title>Genome assembly of Hibiscus sabdariffa L. provides insights into metabolisms of medicinal natural products.</title>
        <authorList>
            <person name="Kim T."/>
        </authorList>
    </citation>
    <scope>NUCLEOTIDE SEQUENCE [LARGE SCALE GENOMIC DNA]</scope>
    <source>
        <strain evidence="2">TK-2024</strain>
        <tissue evidence="2">Old leaves</tissue>
    </source>
</reference>
<evidence type="ECO:0000313" key="2">
    <source>
        <dbReference type="EMBL" id="KAK8519057.1"/>
    </source>
</evidence>
<organism evidence="2 3">
    <name type="scientific">Hibiscus sabdariffa</name>
    <name type="common">roselle</name>
    <dbReference type="NCBI Taxonomy" id="183260"/>
    <lineage>
        <taxon>Eukaryota</taxon>
        <taxon>Viridiplantae</taxon>
        <taxon>Streptophyta</taxon>
        <taxon>Embryophyta</taxon>
        <taxon>Tracheophyta</taxon>
        <taxon>Spermatophyta</taxon>
        <taxon>Magnoliopsida</taxon>
        <taxon>eudicotyledons</taxon>
        <taxon>Gunneridae</taxon>
        <taxon>Pentapetalae</taxon>
        <taxon>rosids</taxon>
        <taxon>malvids</taxon>
        <taxon>Malvales</taxon>
        <taxon>Malvaceae</taxon>
        <taxon>Malvoideae</taxon>
        <taxon>Hibiscus</taxon>
    </lineage>
</organism>
<keyword evidence="3" id="KW-1185">Reference proteome</keyword>
<accession>A0ABR2CI63</accession>
<proteinExistence type="predicted"/>
<sequence length="89" mass="9862">MSLPQFLNADVSYQDAFQANPDLPADETDHNQETSTEVIGENDPEILVEEAPVETTTPVVDHDQIISEIPARYDSAVVTSRIIPRRLGQ</sequence>
<protein>
    <submittedName>
        <fullName evidence="2">Uncharacterized protein</fullName>
    </submittedName>
</protein>
<dbReference type="EMBL" id="JBBPBM010000052">
    <property type="protein sequence ID" value="KAK8519057.1"/>
    <property type="molecule type" value="Genomic_DNA"/>
</dbReference>
<name>A0ABR2CI63_9ROSI</name>
<feature type="region of interest" description="Disordered" evidence="1">
    <location>
        <begin position="19"/>
        <end position="38"/>
    </location>
</feature>
<comment type="caution">
    <text evidence="2">The sequence shown here is derived from an EMBL/GenBank/DDBJ whole genome shotgun (WGS) entry which is preliminary data.</text>
</comment>